<evidence type="ECO:0000256" key="5">
    <source>
        <dbReference type="PROSITE-ProRule" id="PRU00284"/>
    </source>
</evidence>
<comment type="similarity">
    <text evidence="4">Belongs to the methyl-accepting chemotaxis (MCP) protein family.</text>
</comment>
<dbReference type="InterPro" id="IPR004089">
    <property type="entry name" value="MCPsignal_dom"/>
</dbReference>
<dbReference type="NCBIfam" id="TIGR00229">
    <property type="entry name" value="sensory_box"/>
    <property type="match status" value="1"/>
</dbReference>
<evidence type="ECO:0000313" key="8">
    <source>
        <dbReference type="EMBL" id="QZN97484.1"/>
    </source>
</evidence>
<keyword evidence="9" id="KW-1185">Reference proteome</keyword>
<accession>A0ABX9ASC3</accession>
<feature type="domain" description="Methyl-accepting transducer" evidence="6">
    <location>
        <begin position="271"/>
        <end position="500"/>
    </location>
</feature>
<protein>
    <submittedName>
        <fullName evidence="8">PAS domain-containing protein</fullName>
    </submittedName>
</protein>
<keyword evidence="3 5" id="KW-0807">Transducer</keyword>
<dbReference type="InterPro" id="IPR051310">
    <property type="entry name" value="MCP_chemotaxis"/>
</dbReference>
<feature type="domain" description="HAMP" evidence="7">
    <location>
        <begin position="214"/>
        <end position="266"/>
    </location>
</feature>
<organism evidence="8 9">
    <name type="scientific">Symbiopectobacterium purcellii</name>
    <dbReference type="NCBI Taxonomy" id="2871826"/>
    <lineage>
        <taxon>Bacteria</taxon>
        <taxon>Pseudomonadati</taxon>
        <taxon>Pseudomonadota</taxon>
        <taxon>Gammaproteobacteria</taxon>
        <taxon>Enterobacterales</taxon>
        <taxon>Enterobacteriaceae</taxon>
    </lineage>
</organism>
<dbReference type="PRINTS" id="PR00260">
    <property type="entry name" value="CHEMTRNSDUCR"/>
</dbReference>
<dbReference type="Pfam" id="PF00015">
    <property type="entry name" value="MCPsignal"/>
    <property type="match status" value="1"/>
</dbReference>
<dbReference type="EMBL" id="CP081864">
    <property type="protein sequence ID" value="QZN97484.1"/>
    <property type="molecule type" value="Genomic_DNA"/>
</dbReference>
<evidence type="ECO:0000259" key="6">
    <source>
        <dbReference type="PROSITE" id="PS50111"/>
    </source>
</evidence>
<proteinExistence type="inferred from homology"/>
<evidence type="ECO:0000256" key="3">
    <source>
        <dbReference type="ARBA" id="ARBA00023224"/>
    </source>
</evidence>
<evidence type="ECO:0000256" key="4">
    <source>
        <dbReference type="ARBA" id="ARBA00029447"/>
    </source>
</evidence>
<dbReference type="Pfam" id="PF00672">
    <property type="entry name" value="HAMP"/>
    <property type="match status" value="1"/>
</dbReference>
<dbReference type="PANTHER" id="PTHR43531:SF7">
    <property type="entry name" value="AEROTAXIS RECEPTOR"/>
    <property type="match status" value="1"/>
</dbReference>
<dbReference type="Pfam" id="PF08447">
    <property type="entry name" value="PAS_3"/>
    <property type="match status" value="1"/>
</dbReference>
<dbReference type="InterPro" id="IPR035965">
    <property type="entry name" value="PAS-like_dom_sf"/>
</dbReference>
<gene>
    <name evidence="8" type="ORF">K6K13_09230</name>
</gene>
<dbReference type="SUPFAM" id="SSF58104">
    <property type="entry name" value="Methyl-accepting chemotaxis protein (MCP) signaling domain"/>
    <property type="match status" value="1"/>
</dbReference>
<dbReference type="CDD" id="cd00130">
    <property type="entry name" value="PAS"/>
    <property type="match status" value="1"/>
</dbReference>
<evidence type="ECO:0000256" key="1">
    <source>
        <dbReference type="ARBA" id="ARBA00022481"/>
    </source>
</evidence>
<dbReference type="SMART" id="SM00283">
    <property type="entry name" value="MA"/>
    <property type="match status" value="1"/>
</dbReference>
<name>A0ABX9ASC3_9ENTR</name>
<dbReference type="PROSITE" id="PS50885">
    <property type="entry name" value="HAMP"/>
    <property type="match status" value="1"/>
</dbReference>
<keyword evidence="1" id="KW-0488">Methylation</keyword>
<dbReference type="Proteomes" id="UP000825886">
    <property type="component" value="Chromosome"/>
</dbReference>
<dbReference type="InterPro" id="IPR004090">
    <property type="entry name" value="Chemotax_Me-accpt_rcpt"/>
</dbReference>
<dbReference type="CDD" id="cd11386">
    <property type="entry name" value="MCP_signal"/>
    <property type="match status" value="1"/>
</dbReference>
<evidence type="ECO:0000259" key="7">
    <source>
        <dbReference type="PROSITE" id="PS50885"/>
    </source>
</evidence>
<dbReference type="InterPro" id="IPR003660">
    <property type="entry name" value="HAMP_dom"/>
</dbReference>
<dbReference type="SUPFAM" id="SSF55785">
    <property type="entry name" value="PYP-like sensor domain (PAS domain)"/>
    <property type="match status" value="1"/>
</dbReference>
<dbReference type="Gene3D" id="3.30.450.20">
    <property type="entry name" value="PAS domain"/>
    <property type="match status" value="1"/>
</dbReference>
<keyword evidence="2" id="KW-0145">Chemotaxis</keyword>
<dbReference type="Gene3D" id="1.10.287.950">
    <property type="entry name" value="Methyl-accepting chemotaxis protein"/>
    <property type="match status" value="1"/>
</dbReference>
<dbReference type="InterPro" id="IPR000014">
    <property type="entry name" value="PAS"/>
</dbReference>
<dbReference type="PANTHER" id="PTHR43531">
    <property type="entry name" value="PROTEIN ICFG"/>
    <property type="match status" value="1"/>
</dbReference>
<evidence type="ECO:0000256" key="2">
    <source>
        <dbReference type="ARBA" id="ARBA00022500"/>
    </source>
</evidence>
<dbReference type="RefSeq" id="WP_222160521.1">
    <property type="nucleotide sequence ID" value="NZ_CP081864.1"/>
</dbReference>
<dbReference type="InterPro" id="IPR013655">
    <property type="entry name" value="PAS_fold_3"/>
</dbReference>
<reference evidence="8 9" key="1">
    <citation type="submission" date="2021-08" db="EMBL/GenBank/DDBJ databases">
        <title>Culture and genomic analysis of Symbiopectobacterium purcellii sp. nov. gen. nov., isolated from the leafhopper Empoasca decipiens.</title>
        <authorList>
            <person name="Nadal-Jimenez P."/>
            <person name="Siozios S."/>
            <person name="Halliday N."/>
            <person name="Camara M."/>
            <person name="Hurst G.D.D."/>
        </authorList>
    </citation>
    <scope>NUCLEOTIDE SEQUENCE [LARGE SCALE GENOMIC DNA]</scope>
    <source>
        <strain evidence="8 9">SyEd1</strain>
    </source>
</reference>
<dbReference type="PROSITE" id="PS50111">
    <property type="entry name" value="CHEMOTAXIS_TRANSDUC_2"/>
    <property type="match status" value="1"/>
</dbReference>
<evidence type="ECO:0000313" key="9">
    <source>
        <dbReference type="Proteomes" id="UP000825886"/>
    </source>
</evidence>
<sequence>MRKNLPILSQRYPLDAETRLMSVTTPGSFITYANKDFIQVSGYHAEELMGEPHNIIRHPDMPPSAFADMWNTLKKGKIWTGSVKNRRKNGEFYWVKSSTTPLKKGDRLTGYMSVRIAATQEEIAQAEALYDRVNRGKLTRQTFFQGLLVYRGLWGWLNLTKTLPLRWRIRICFLLCSLLPLSLAGAALHATPSASLWLGLLATSSVAGCELLVRQVAAPLAHILQQAMRAAAGQADSMEQLDRVDEIGMLMRAVNQSGLNFRTFVDDVNSNLQALNAACRDIAQGNHTLSQCCEDTEDNLQQTAASVEQLTATIKSNADATLQASHFTQDVNRAVNNGEVAVGQVSATMAAITQSSARITDIISVLDDLAFQTNILALNAAVEAAHAGDQGRSFAVVAGEVRTLAQRSAIAAKDIASIIDTTIDNISRSDKLVHHTSDSMGNILTQVQQVTQLVSQISLATQEQSIGLNQITDAVNNIDELTRQNTLLATHSSSAIDCLEKQISTMADAVSVFSVVRR</sequence>